<dbReference type="PANTHER" id="PTHR33281">
    <property type="entry name" value="UPF0187 PROTEIN YNEE"/>
    <property type="match status" value="1"/>
</dbReference>
<comment type="subcellular location">
    <subcellularLocation>
        <location evidence="1">Cell membrane</location>
        <topology evidence="1">Multi-pass membrane protein</topology>
    </subcellularLocation>
</comment>
<evidence type="ECO:0000256" key="5">
    <source>
        <dbReference type="ARBA" id="ARBA00022989"/>
    </source>
</evidence>
<organism evidence="10 11">
    <name type="scientific">Flammeovirga aprica JL-4</name>
    <dbReference type="NCBI Taxonomy" id="694437"/>
    <lineage>
        <taxon>Bacteria</taxon>
        <taxon>Pseudomonadati</taxon>
        <taxon>Bacteroidota</taxon>
        <taxon>Cytophagia</taxon>
        <taxon>Cytophagales</taxon>
        <taxon>Flammeovirgaceae</taxon>
        <taxon>Flammeovirga</taxon>
    </lineage>
</organism>
<evidence type="ECO:0008006" key="12">
    <source>
        <dbReference type="Google" id="ProtNLM"/>
    </source>
</evidence>
<evidence type="ECO:0000256" key="7">
    <source>
        <dbReference type="ARBA" id="ARBA00023136"/>
    </source>
</evidence>
<keyword evidence="6" id="KW-0406">Ion transport</keyword>
<comment type="caution">
    <text evidence="10">The sequence shown here is derived from an EMBL/GenBank/DDBJ whole genome shotgun (WGS) entry which is preliminary data.</text>
</comment>
<reference evidence="10 11" key="1">
    <citation type="submission" date="2020-04" db="EMBL/GenBank/DDBJ databases">
        <title>Flammeovirga sp. SR4, a novel species isolated from seawater.</title>
        <authorList>
            <person name="Wang X."/>
        </authorList>
    </citation>
    <scope>NUCLEOTIDE SEQUENCE [LARGE SCALE GENOMIC DNA]</scope>
    <source>
        <strain evidence="10 11">ATCC 23126</strain>
    </source>
</reference>
<dbReference type="Pfam" id="PF25539">
    <property type="entry name" value="Bestrophin_2"/>
    <property type="match status" value="1"/>
</dbReference>
<name>A0A7X9RY01_9BACT</name>
<comment type="similarity">
    <text evidence="8">Belongs to the anion channel-forming bestrophin (TC 1.A.46) family.</text>
</comment>
<evidence type="ECO:0000256" key="1">
    <source>
        <dbReference type="ARBA" id="ARBA00004651"/>
    </source>
</evidence>
<feature type="transmembrane region" description="Helical" evidence="9">
    <location>
        <begin position="232"/>
        <end position="251"/>
    </location>
</feature>
<dbReference type="RefSeq" id="WP_169659045.1">
    <property type="nucleotide sequence ID" value="NZ_JABANE010000075.1"/>
</dbReference>
<dbReference type="EMBL" id="JABANE010000075">
    <property type="protein sequence ID" value="NME70815.1"/>
    <property type="molecule type" value="Genomic_DNA"/>
</dbReference>
<feature type="transmembrane region" description="Helical" evidence="9">
    <location>
        <begin position="48"/>
        <end position="68"/>
    </location>
</feature>
<sequence>MNKFKNSTLYGIFNYKGYLIKQLALDLVWIAIPTTILCAIHEFKHFDIGMNFSLPGLMGAILGILLVFRNNTAYDRWWEARKVLGGLVNTSRNYALQVHSMLNDSEEKEDLMKLIASFPFVLKEHLRDGVVFSEVEFVGENLLEKLKKWNHVPNAVNSYIQEKLKIALNRGDITDFQFLKLIENSDELIDIMGKCERIKNTPMPAAHTFLLRLYIWIYAIVIPFGLIDTLGWWTILAVVLVYYVAMSIVTISEEIEEPFGRDPNDLPTDKIAQNIYNNIQEIQFTSTEYAIYNS</sequence>
<keyword evidence="3" id="KW-1003">Cell membrane</keyword>
<gene>
    <name evidence="10" type="ORF">HHU12_22770</name>
</gene>
<keyword evidence="4 9" id="KW-0812">Transmembrane</keyword>
<evidence type="ECO:0000313" key="11">
    <source>
        <dbReference type="Proteomes" id="UP000576082"/>
    </source>
</evidence>
<keyword evidence="5 9" id="KW-1133">Transmembrane helix</keyword>
<dbReference type="GO" id="GO:0005886">
    <property type="term" value="C:plasma membrane"/>
    <property type="evidence" value="ECO:0007669"/>
    <property type="project" value="UniProtKB-SubCell"/>
</dbReference>
<dbReference type="GO" id="GO:0005254">
    <property type="term" value="F:chloride channel activity"/>
    <property type="evidence" value="ECO:0007669"/>
    <property type="project" value="InterPro"/>
</dbReference>
<keyword evidence="11" id="KW-1185">Reference proteome</keyword>
<dbReference type="AlphaFoldDB" id="A0A7X9RY01"/>
<evidence type="ECO:0000256" key="9">
    <source>
        <dbReference type="SAM" id="Phobius"/>
    </source>
</evidence>
<keyword evidence="7 9" id="KW-0472">Membrane</keyword>
<evidence type="ECO:0000256" key="4">
    <source>
        <dbReference type="ARBA" id="ARBA00022692"/>
    </source>
</evidence>
<accession>A0A7X9RY01</accession>
<protein>
    <recommendedName>
        <fullName evidence="12">Bestrophin</fullName>
    </recommendedName>
</protein>
<evidence type="ECO:0000256" key="3">
    <source>
        <dbReference type="ARBA" id="ARBA00022475"/>
    </source>
</evidence>
<evidence type="ECO:0000256" key="8">
    <source>
        <dbReference type="ARBA" id="ARBA00034708"/>
    </source>
</evidence>
<keyword evidence="2" id="KW-0813">Transport</keyword>
<proteinExistence type="inferred from homology"/>
<feature type="transmembrane region" description="Helical" evidence="9">
    <location>
        <begin position="23"/>
        <end position="42"/>
    </location>
</feature>
<evidence type="ECO:0000313" key="10">
    <source>
        <dbReference type="EMBL" id="NME70815.1"/>
    </source>
</evidence>
<feature type="transmembrane region" description="Helical" evidence="9">
    <location>
        <begin position="209"/>
        <end position="226"/>
    </location>
</feature>
<dbReference type="PANTHER" id="PTHR33281:SF19">
    <property type="entry name" value="VOLTAGE-DEPENDENT ANION CHANNEL-FORMING PROTEIN YNEE"/>
    <property type="match status" value="1"/>
</dbReference>
<dbReference type="Proteomes" id="UP000576082">
    <property type="component" value="Unassembled WGS sequence"/>
</dbReference>
<dbReference type="InterPro" id="IPR044669">
    <property type="entry name" value="YneE/VCCN1/2-like"/>
</dbReference>
<evidence type="ECO:0000256" key="2">
    <source>
        <dbReference type="ARBA" id="ARBA00022448"/>
    </source>
</evidence>
<evidence type="ECO:0000256" key="6">
    <source>
        <dbReference type="ARBA" id="ARBA00023065"/>
    </source>
</evidence>